<gene>
    <name evidence="3" type="ORF">CTEN210_13438</name>
</gene>
<organism evidence="3 4">
    <name type="scientific">Chaetoceros tenuissimus</name>
    <dbReference type="NCBI Taxonomy" id="426638"/>
    <lineage>
        <taxon>Eukaryota</taxon>
        <taxon>Sar</taxon>
        <taxon>Stramenopiles</taxon>
        <taxon>Ochrophyta</taxon>
        <taxon>Bacillariophyta</taxon>
        <taxon>Coscinodiscophyceae</taxon>
        <taxon>Chaetocerotophycidae</taxon>
        <taxon>Chaetocerotales</taxon>
        <taxon>Chaetocerotaceae</taxon>
        <taxon>Chaetoceros</taxon>
    </lineage>
</organism>
<evidence type="ECO:0000313" key="4">
    <source>
        <dbReference type="Proteomes" id="UP001054902"/>
    </source>
</evidence>
<comment type="caution">
    <text evidence="3">The sequence shown here is derived from an EMBL/GenBank/DDBJ whole genome shotgun (WGS) entry which is preliminary data.</text>
</comment>
<keyword evidence="4" id="KW-1185">Reference proteome</keyword>
<evidence type="ECO:0000313" key="3">
    <source>
        <dbReference type="EMBL" id="GFH56962.1"/>
    </source>
</evidence>
<feature type="compositionally biased region" description="Polar residues" evidence="1">
    <location>
        <begin position="55"/>
        <end position="76"/>
    </location>
</feature>
<dbReference type="EMBL" id="BLLK01000057">
    <property type="protein sequence ID" value="GFH56962.1"/>
    <property type="molecule type" value="Genomic_DNA"/>
</dbReference>
<accession>A0AAD3D3P9</accession>
<feature type="chain" id="PRO_5042181690" description="Plastid lipid-associated protein/fibrillin conserved domain-containing protein" evidence="2">
    <location>
        <begin position="19"/>
        <end position="245"/>
    </location>
</feature>
<feature type="region of interest" description="Disordered" evidence="1">
    <location>
        <begin position="222"/>
        <end position="245"/>
    </location>
</feature>
<feature type="region of interest" description="Disordered" evidence="1">
    <location>
        <begin position="44"/>
        <end position="77"/>
    </location>
</feature>
<proteinExistence type="predicted"/>
<protein>
    <recommendedName>
        <fullName evidence="5">Plastid lipid-associated protein/fibrillin conserved domain-containing protein</fullName>
    </recommendedName>
</protein>
<dbReference type="AlphaFoldDB" id="A0AAD3D3P9"/>
<keyword evidence="2" id="KW-0732">Signal</keyword>
<reference evidence="3 4" key="1">
    <citation type="journal article" date="2021" name="Sci. Rep.">
        <title>The genome of the diatom Chaetoceros tenuissimus carries an ancient integrated fragment of an extant virus.</title>
        <authorList>
            <person name="Hongo Y."/>
            <person name="Kimura K."/>
            <person name="Takaki Y."/>
            <person name="Yoshida Y."/>
            <person name="Baba S."/>
            <person name="Kobayashi G."/>
            <person name="Nagasaki K."/>
            <person name="Hano T."/>
            <person name="Tomaru Y."/>
        </authorList>
    </citation>
    <scope>NUCLEOTIDE SEQUENCE [LARGE SCALE GENOMIC DNA]</scope>
    <source>
        <strain evidence="3 4">NIES-3715</strain>
    </source>
</reference>
<feature type="signal peptide" evidence="2">
    <location>
        <begin position="1"/>
        <end position="18"/>
    </location>
</feature>
<evidence type="ECO:0008006" key="5">
    <source>
        <dbReference type="Google" id="ProtNLM"/>
    </source>
</evidence>
<name>A0AAD3D3P9_9STRA</name>
<evidence type="ECO:0000256" key="1">
    <source>
        <dbReference type="SAM" id="MobiDB-lite"/>
    </source>
</evidence>
<dbReference type="Proteomes" id="UP001054902">
    <property type="component" value="Unassembled WGS sequence"/>
</dbReference>
<evidence type="ECO:0000256" key="2">
    <source>
        <dbReference type="SAM" id="SignalP"/>
    </source>
</evidence>
<sequence>MKTLTLFLLSAIIVQAAAFTPSLPLSSSTSSSTSTILYAKKKSNQKKTSGGGFGASSQTSKPSTQTRSVSGYTGSGTKPLAKAANTFDQIRKVYGKEGTSDLYMRSPLNDPEIFWYVGKVVRRLDRDEQMEGEILPNEMEAVISQKRLIMEYAKHQLRPQNFGGPYASSLELWIAPGDSEMDAVQNKISLVKVTGSTKDLREGFSVSDVGFNPEIYVGDEQKDGGLRVKRDENGDPVKDVFEINS</sequence>